<name>A0A5D3BSR4_CUCMM</name>
<dbReference type="Proteomes" id="UP000321947">
    <property type="component" value="Unassembled WGS sequence"/>
</dbReference>
<evidence type="ECO:0000313" key="5">
    <source>
        <dbReference type="Proteomes" id="UP000321947"/>
    </source>
</evidence>
<comment type="cofactor">
    <cofactor evidence="1">
        <name>a divalent metal cation</name>
        <dbReference type="ChEBI" id="CHEBI:60240"/>
    </cofactor>
</comment>
<dbReference type="InterPro" id="IPR027806">
    <property type="entry name" value="HARBI1_dom"/>
</dbReference>
<dbReference type="AlphaFoldDB" id="A0A5D3BSR4"/>
<evidence type="ECO:0000313" key="4">
    <source>
        <dbReference type="EMBL" id="TYK02781.1"/>
    </source>
</evidence>
<organism evidence="4 5">
    <name type="scientific">Cucumis melo var. makuwa</name>
    <name type="common">Oriental melon</name>
    <dbReference type="NCBI Taxonomy" id="1194695"/>
    <lineage>
        <taxon>Eukaryota</taxon>
        <taxon>Viridiplantae</taxon>
        <taxon>Streptophyta</taxon>
        <taxon>Embryophyta</taxon>
        <taxon>Tracheophyta</taxon>
        <taxon>Spermatophyta</taxon>
        <taxon>Magnoliopsida</taxon>
        <taxon>eudicotyledons</taxon>
        <taxon>Gunneridae</taxon>
        <taxon>Pentapetalae</taxon>
        <taxon>rosids</taxon>
        <taxon>fabids</taxon>
        <taxon>Cucurbitales</taxon>
        <taxon>Cucurbitaceae</taxon>
        <taxon>Benincaseae</taxon>
        <taxon>Cucumis</taxon>
    </lineage>
</organism>
<dbReference type="EMBL" id="SSTD01015369">
    <property type="protein sequence ID" value="TYK02781.1"/>
    <property type="molecule type" value="Genomic_DNA"/>
</dbReference>
<dbReference type="GO" id="GO:0046872">
    <property type="term" value="F:metal ion binding"/>
    <property type="evidence" value="ECO:0007669"/>
    <property type="project" value="UniProtKB-KW"/>
</dbReference>
<evidence type="ECO:0000256" key="1">
    <source>
        <dbReference type="ARBA" id="ARBA00001968"/>
    </source>
</evidence>
<keyword evidence="2" id="KW-0479">Metal-binding</keyword>
<evidence type="ECO:0000259" key="3">
    <source>
        <dbReference type="Pfam" id="PF13359"/>
    </source>
</evidence>
<gene>
    <name evidence="4" type="ORF">E5676_scaffold145G00400</name>
</gene>
<dbReference type="Pfam" id="PF13359">
    <property type="entry name" value="DDE_Tnp_4"/>
    <property type="match status" value="1"/>
</dbReference>
<evidence type="ECO:0000256" key="2">
    <source>
        <dbReference type="ARBA" id="ARBA00022723"/>
    </source>
</evidence>
<sequence length="134" mass="15826">MVAMFLHVLAYIVKNRIIQREFVQSELLWDLLWDIGQDVYKGWKGSVADLHILRDALSRPNGLGQRYHLQEWRDTENASTIVKEYFNMKHSFARNVIEHAFYLLKGCWAILRGKSYYSVEVHYRTNLAVAYCTI</sequence>
<feature type="domain" description="DDE Tnp4" evidence="3">
    <location>
        <begin position="75"/>
        <end position="133"/>
    </location>
</feature>
<protein>
    <submittedName>
        <fullName evidence="4">Putative nuclease HARBI1</fullName>
    </submittedName>
</protein>
<accession>A0A5D3BSR4</accession>
<reference evidence="4 5" key="1">
    <citation type="submission" date="2019-08" db="EMBL/GenBank/DDBJ databases">
        <title>Draft genome sequences of two oriental melons (Cucumis melo L. var makuwa).</title>
        <authorList>
            <person name="Kwon S.-Y."/>
        </authorList>
    </citation>
    <scope>NUCLEOTIDE SEQUENCE [LARGE SCALE GENOMIC DNA]</scope>
    <source>
        <strain evidence="5">cv. Chang Bougi</strain>
        <tissue evidence="4">Leaf</tissue>
    </source>
</reference>
<proteinExistence type="predicted"/>
<comment type="caution">
    <text evidence="4">The sequence shown here is derived from an EMBL/GenBank/DDBJ whole genome shotgun (WGS) entry which is preliminary data.</text>
</comment>